<sequence length="309" mass="33265">MSYADERLVEISGLSKSFASQPVLRDLDLSLPPGVHALLGPNGTGKTTLVSILSTLLRPDAGRVRVLGLDPVRDRRRLQSMITLTGQHAALDGQLTGIENLEMLGGLFGLERATTRRRAAELIERFDLGSAARRRAATYSGGMRRKLDLAASLIADPRLILLDEPTTGLDTRSRQALWEEIRALAAAGTSVLLTTQYLDEADVLADRIVVLHGGRIVAGGTAAELKERVGGSTIELHDAAGRLVEEIPTRGDAADVARQLADVAEVSPQASVLVRRPSLDEVFLTLTGGPARDDRHQDPNQDRNQEVLA</sequence>
<dbReference type="InterPro" id="IPR003593">
    <property type="entry name" value="AAA+_ATPase"/>
</dbReference>
<protein>
    <submittedName>
        <fullName evidence="8">Daunorubicin resistance protein DrrA family ABC transporter ATP-binding protein</fullName>
    </submittedName>
</protein>
<dbReference type="PROSITE" id="PS00211">
    <property type="entry name" value="ABC_TRANSPORTER_1"/>
    <property type="match status" value="1"/>
</dbReference>
<comment type="subcellular location">
    <subcellularLocation>
        <location evidence="1">Cell membrane</location>
        <topology evidence="1">Peripheral membrane protein</topology>
    </subcellularLocation>
</comment>
<evidence type="ECO:0000256" key="4">
    <source>
        <dbReference type="ARBA" id="ARBA00022840"/>
    </source>
</evidence>
<evidence type="ECO:0000256" key="2">
    <source>
        <dbReference type="ARBA" id="ARBA00022448"/>
    </source>
</evidence>
<dbReference type="Pfam" id="PF00005">
    <property type="entry name" value="ABC_tran"/>
    <property type="match status" value="1"/>
</dbReference>
<evidence type="ECO:0000313" key="9">
    <source>
        <dbReference type="Proteomes" id="UP001501736"/>
    </source>
</evidence>
<keyword evidence="4 8" id="KW-0067">ATP-binding</keyword>
<dbReference type="InterPro" id="IPR027417">
    <property type="entry name" value="P-loop_NTPase"/>
</dbReference>
<dbReference type="InterPro" id="IPR050763">
    <property type="entry name" value="ABC_transporter_ATP-binding"/>
</dbReference>
<evidence type="ECO:0000313" key="8">
    <source>
        <dbReference type="EMBL" id="GAA3286614.1"/>
    </source>
</evidence>
<organism evidence="8 9">
    <name type="scientific">Nesterenkonia halobia</name>
    <dbReference type="NCBI Taxonomy" id="37922"/>
    <lineage>
        <taxon>Bacteria</taxon>
        <taxon>Bacillati</taxon>
        <taxon>Actinomycetota</taxon>
        <taxon>Actinomycetes</taxon>
        <taxon>Micrococcales</taxon>
        <taxon>Micrococcaceae</taxon>
        <taxon>Nesterenkonia</taxon>
    </lineage>
</organism>
<accession>A0ABP6RHD8</accession>
<dbReference type="PANTHER" id="PTHR42711:SF19">
    <property type="entry name" value="DOXORUBICIN RESISTANCE ATP-BINDING PROTEIN DRRA"/>
    <property type="match status" value="1"/>
</dbReference>
<dbReference type="EMBL" id="BAAAYG010000009">
    <property type="protein sequence ID" value="GAA3286614.1"/>
    <property type="molecule type" value="Genomic_DNA"/>
</dbReference>
<evidence type="ECO:0000256" key="5">
    <source>
        <dbReference type="ARBA" id="ARBA00023251"/>
    </source>
</evidence>
<dbReference type="SUPFAM" id="SSF52540">
    <property type="entry name" value="P-loop containing nucleoside triphosphate hydrolases"/>
    <property type="match status" value="1"/>
</dbReference>
<feature type="domain" description="ABC transporter" evidence="7">
    <location>
        <begin position="9"/>
        <end position="238"/>
    </location>
</feature>
<dbReference type="SMART" id="SM00382">
    <property type="entry name" value="AAA"/>
    <property type="match status" value="1"/>
</dbReference>
<keyword evidence="3" id="KW-0547">Nucleotide-binding</keyword>
<keyword evidence="2" id="KW-0813">Transport</keyword>
<dbReference type="GO" id="GO:0005524">
    <property type="term" value="F:ATP binding"/>
    <property type="evidence" value="ECO:0007669"/>
    <property type="project" value="UniProtKB-KW"/>
</dbReference>
<dbReference type="Proteomes" id="UP001501736">
    <property type="component" value="Unassembled WGS sequence"/>
</dbReference>
<dbReference type="Gene3D" id="3.40.50.300">
    <property type="entry name" value="P-loop containing nucleotide triphosphate hydrolases"/>
    <property type="match status" value="1"/>
</dbReference>
<comment type="caution">
    <text evidence="8">The sequence shown here is derived from an EMBL/GenBank/DDBJ whole genome shotgun (WGS) entry which is preliminary data.</text>
</comment>
<evidence type="ECO:0000259" key="7">
    <source>
        <dbReference type="PROSITE" id="PS50893"/>
    </source>
</evidence>
<dbReference type="InterPro" id="IPR017871">
    <property type="entry name" value="ABC_transporter-like_CS"/>
</dbReference>
<gene>
    <name evidence="8" type="ORF">GCM10020260_21690</name>
</gene>
<dbReference type="InterPro" id="IPR003439">
    <property type="entry name" value="ABC_transporter-like_ATP-bd"/>
</dbReference>
<dbReference type="PROSITE" id="PS50893">
    <property type="entry name" value="ABC_TRANSPORTER_2"/>
    <property type="match status" value="1"/>
</dbReference>
<feature type="region of interest" description="Disordered" evidence="6">
    <location>
        <begin position="287"/>
        <end position="309"/>
    </location>
</feature>
<reference evidence="9" key="1">
    <citation type="journal article" date="2019" name="Int. J. Syst. Evol. Microbiol.">
        <title>The Global Catalogue of Microorganisms (GCM) 10K type strain sequencing project: providing services to taxonomists for standard genome sequencing and annotation.</title>
        <authorList>
            <consortium name="The Broad Institute Genomics Platform"/>
            <consortium name="The Broad Institute Genome Sequencing Center for Infectious Disease"/>
            <person name="Wu L."/>
            <person name="Ma J."/>
        </authorList>
    </citation>
    <scope>NUCLEOTIDE SEQUENCE [LARGE SCALE GENOMIC DNA]</scope>
    <source>
        <strain evidence="9">JCM 11483</strain>
    </source>
</reference>
<evidence type="ECO:0000256" key="3">
    <source>
        <dbReference type="ARBA" id="ARBA00022741"/>
    </source>
</evidence>
<evidence type="ECO:0000256" key="6">
    <source>
        <dbReference type="SAM" id="MobiDB-lite"/>
    </source>
</evidence>
<feature type="compositionally biased region" description="Basic and acidic residues" evidence="6">
    <location>
        <begin position="291"/>
        <end position="309"/>
    </location>
</feature>
<keyword evidence="5" id="KW-0046">Antibiotic resistance</keyword>
<keyword evidence="9" id="KW-1185">Reference proteome</keyword>
<evidence type="ECO:0000256" key="1">
    <source>
        <dbReference type="ARBA" id="ARBA00004202"/>
    </source>
</evidence>
<proteinExistence type="predicted"/>
<name>A0ABP6RHD8_9MICC</name>
<dbReference type="RefSeq" id="WP_344721226.1">
    <property type="nucleotide sequence ID" value="NZ_BAAAYG010000009.1"/>
</dbReference>
<dbReference type="PANTHER" id="PTHR42711">
    <property type="entry name" value="ABC TRANSPORTER ATP-BINDING PROTEIN"/>
    <property type="match status" value="1"/>
</dbReference>